<dbReference type="InterPro" id="IPR036180">
    <property type="entry name" value="Gelsolin-like_dom_sf"/>
</dbReference>
<dbReference type="Gene3D" id="3.40.20.10">
    <property type="entry name" value="Severin"/>
    <property type="match status" value="1"/>
</dbReference>
<feature type="domain" description="Sec23/Sec24 helical" evidence="7">
    <location>
        <begin position="209"/>
        <end position="312"/>
    </location>
</feature>
<reference evidence="9 10" key="2">
    <citation type="journal article" date="2017" name="Front. Plant Sci.">
        <title>Gene Classification and Mining of Molecular Markers Useful in Red Clover (Trifolium pratense) Breeding.</title>
        <authorList>
            <person name="Istvanek J."/>
            <person name="Dluhosova J."/>
            <person name="Dluhos P."/>
            <person name="Patkova L."/>
            <person name="Nedelnik J."/>
            <person name="Repkova J."/>
        </authorList>
    </citation>
    <scope>NUCLEOTIDE SEQUENCE [LARGE SCALE GENOMIC DNA]</scope>
    <source>
        <strain evidence="10">cv. Tatra</strain>
        <tissue evidence="9">Young leaves</tissue>
    </source>
</reference>
<dbReference type="Pfam" id="PF08033">
    <property type="entry name" value="Sec23_BS"/>
    <property type="match status" value="1"/>
</dbReference>
<dbReference type="SUPFAM" id="SSF81811">
    <property type="entry name" value="Helical domain of Sec23/24"/>
    <property type="match status" value="1"/>
</dbReference>
<evidence type="ECO:0000256" key="4">
    <source>
        <dbReference type="ARBA" id="ARBA00023136"/>
    </source>
</evidence>
<keyword evidence="3" id="KW-0813">Transport</keyword>
<dbReference type="AlphaFoldDB" id="A0A2K3PI82"/>
<feature type="domain" description="Sec23/Sec24 trunk" evidence="6">
    <location>
        <begin position="6"/>
        <end position="116"/>
    </location>
</feature>
<dbReference type="SUPFAM" id="SSF53300">
    <property type="entry name" value="vWA-like"/>
    <property type="match status" value="1"/>
</dbReference>
<comment type="caution">
    <text evidence="9">The sequence shown here is derived from an EMBL/GenBank/DDBJ whole genome shotgun (WGS) entry which is preliminary data.</text>
</comment>
<dbReference type="GO" id="GO:0005789">
    <property type="term" value="C:endoplasmic reticulum membrane"/>
    <property type="evidence" value="ECO:0007669"/>
    <property type="project" value="UniProtKB-SubCell"/>
</dbReference>
<feature type="domain" description="Gelsolin-like" evidence="5">
    <location>
        <begin position="344"/>
        <end position="397"/>
    </location>
</feature>
<dbReference type="PANTHER" id="PTHR13803:SF39">
    <property type="entry name" value="SECRETORY 24AB, ISOFORM A"/>
    <property type="match status" value="1"/>
</dbReference>
<evidence type="ECO:0000259" key="7">
    <source>
        <dbReference type="Pfam" id="PF04815"/>
    </source>
</evidence>
<dbReference type="InterPro" id="IPR012990">
    <property type="entry name" value="Beta-sandwich_Sec23_24"/>
</dbReference>
<dbReference type="InterPro" id="IPR007123">
    <property type="entry name" value="Gelsolin-like_dom"/>
</dbReference>
<proteinExistence type="predicted"/>
<dbReference type="InterPro" id="IPR050550">
    <property type="entry name" value="SEC23_SEC24_subfamily"/>
</dbReference>
<dbReference type="GO" id="GO:0000149">
    <property type="term" value="F:SNARE binding"/>
    <property type="evidence" value="ECO:0007669"/>
    <property type="project" value="TreeGrafter"/>
</dbReference>
<dbReference type="InterPro" id="IPR006896">
    <property type="entry name" value="Sec23/24_trunk_dom"/>
</dbReference>
<evidence type="ECO:0000256" key="1">
    <source>
        <dbReference type="ARBA" id="ARBA00004586"/>
    </source>
</evidence>
<dbReference type="PANTHER" id="PTHR13803">
    <property type="entry name" value="SEC24-RELATED PROTEIN"/>
    <property type="match status" value="1"/>
</dbReference>
<evidence type="ECO:0000259" key="5">
    <source>
        <dbReference type="Pfam" id="PF00626"/>
    </source>
</evidence>
<dbReference type="GO" id="GO:0070971">
    <property type="term" value="C:endoplasmic reticulum exit site"/>
    <property type="evidence" value="ECO:0007669"/>
    <property type="project" value="TreeGrafter"/>
</dbReference>
<dbReference type="GO" id="GO:0090110">
    <property type="term" value="P:COPII-coated vesicle cargo loading"/>
    <property type="evidence" value="ECO:0007669"/>
    <property type="project" value="TreeGrafter"/>
</dbReference>
<evidence type="ECO:0000259" key="6">
    <source>
        <dbReference type="Pfam" id="PF04811"/>
    </source>
</evidence>
<sequence length="467" mass="53022">MGSLPSSQLGGKLLIFQNTLPSLGVGRLKLRGDDSRVYGTDKEHGLRLPEDPFYKQMAAEFSKYQISVNVYAFSDKYTDIASLGTLAKYTAGQVYYYPAFQSAIHGEKLSHELRRDLTRETAWEAVMRIRCAKGVRFTTYHGNFMLRSTDLLALPAVDCDKAFAMQLSLEETLLTTQTIYFQVALLRIRVHTMAVPVVTDLADMYRLADTGAVVSLFSRLAIEKTLSQKLEDARSAVQLRIVKALKEYRNLYAVQHRLANRMIYPESLKFLMLYGLALCRSTALRGAYGDVPLDDRCAAGHTMMTLPIKRLLKFLYPSLIRLDEYLLKPSVQADDLKTIDRRLPLTGESLDSRCLYIYDDGFRFIIWFGKVISPDIAKNLLGADFAAELSKATLNEHNNEMSRRLMGVLEKLRNDDRAYYQLCHLVRQGEQPKEGFLLLANLVEDQMGGNSGYSDWMLQISRQVQHS</sequence>
<evidence type="ECO:0000313" key="10">
    <source>
        <dbReference type="Proteomes" id="UP000236291"/>
    </source>
</evidence>
<gene>
    <name evidence="9" type="ORF">L195_g011644</name>
</gene>
<protein>
    <submittedName>
        <fullName evidence="9">Transport protein SEC24-like</fullName>
    </submittedName>
</protein>
<name>A0A2K3PI82_TRIPR</name>
<dbReference type="ExpressionAtlas" id="A0A2K3PI82">
    <property type="expression patterns" value="baseline"/>
</dbReference>
<dbReference type="EMBL" id="ASHM01007267">
    <property type="protein sequence ID" value="PNY14955.1"/>
    <property type="molecule type" value="Genomic_DNA"/>
</dbReference>
<keyword evidence="2" id="KW-0256">Endoplasmic reticulum</keyword>
<evidence type="ECO:0000256" key="2">
    <source>
        <dbReference type="ARBA" id="ARBA00022824"/>
    </source>
</evidence>
<accession>A0A2K3PI82</accession>
<dbReference type="GO" id="GO:0030127">
    <property type="term" value="C:COPII vesicle coat"/>
    <property type="evidence" value="ECO:0007669"/>
    <property type="project" value="InterPro"/>
</dbReference>
<evidence type="ECO:0000259" key="8">
    <source>
        <dbReference type="Pfam" id="PF08033"/>
    </source>
</evidence>
<reference evidence="9 10" key="1">
    <citation type="journal article" date="2014" name="Am. J. Bot.">
        <title>Genome assembly and annotation for red clover (Trifolium pratense; Fabaceae).</title>
        <authorList>
            <person name="Istvanek J."/>
            <person name="Jaros M."/>
            <person name="Krenek A."/>
            <person name="Repkova J."/>
        </authorList>
    </citation>
    <scope>NUCLEOTIDE SEQUENCE [LARGE SCALE GENOMIC DNA]</scope>
    <source>
        <strain evidence="10">cv. Tatra</strain>
        <tissue evidence="9">Young leaves</tissue>
    </source>
</reference>
<dbReference type="Pfam" id="PF04815">
    <property type="entry name" value="Sec23_helical"/>
    <property type="match status" value="1"/>
</dbReference>
<evidence type="ECO:0000313" key="9">
    <source>
        <dbReference type="EMBL" id="PNY14955.1"/>
    </source>
</evidence>
<dbReference type="Pfam" id="PF04811">
    <property type="entry name" value="Sec23_trunk"/>
    <property type="match status" value="1"/>
</dbReference>
<dbReference type="Gene3D" id="3.40.50.410">
    <property type="entry name" value="von Willebrand factor, type A domain"/>
    <property type="match status" value="1"/>
</dbReference>
<keyword evidence="3" id="KW-0931">ER-Golgi transport</keyword>
<dbReference type="InterPro" id="IPR036175">
    <property type="entry name" value="Sec23/24_helical_dom_sf"/>
</dbReference>
<dbReference type="InterPro" id="IPR029006">
    <property type="entry name" value="ADF-H/Gelsolin-like_dom_sf"/>
</dbReference>
<dbReference type="Proteomes" id="UP000236291">
    <property type="component" value="Unassembled WGS sequence"/>
</dbReference>
<dbReference type="GO" id="GO:0008270">
    <property type="term" value="F:zinc ion binding"/>
    <property type="evidence" value="ECO:0007669"/>
    <property type="project" value="TreeGrafter"/>
</dbReference>
<comment type="subcellular location">
    <subcellularLocation>
        <location evidence="1">Endoplasmic reticulum membrane</location>
    </subcellularLocation>
</comment>
<keyword evidence="4" id="KW-0472">Membrane</keyword>
<dbReference type="SUPFAM" id="SSF81995">
    <property type="entry name" value="beta-sandwich domain of Sec23/24"/>
    <property type="match status" value="1"/>
</dbReference>
<dbReference type="InterPro" id="IPR006900">
    <property type="entry name" value="Sec23/24_helical_dom"/>
</dbReference>
<evidence type="ECO:0000256" key="3">
    <source>
        <dbReference type="ARBA" id="ARBA00022892"/>
    </source>
</evidence>
<dbReference type="Gene3D" id="2.60.40.1670">
    <property type="entry name" value="beta-sandwich domain of Sec23/24"/>
    <property type="match status" value="1"/>
</dbReference>
<dbReference type="SUPFAM" id="SSF82754">
    <property type="entry name" value="C-terminal, gelsolin-like domain of Sec23/24"/>
    <property type="match status" value="1"/>
</dbReference>
<feature type="domain" description="Sec23/Sec24 beta-sandwich" evidence="8">
    <location>
        <begin position="122"/>
        <end position="198"/>
    </location>
</feature>
<dbReference type="InterPro" id="IPR036465">
    <property type="entry name" value="vWFA_dom_sf"/>
</dbReference>
<organism evidence="9 10">
    <name type="scientific">Trifolium pratense</name>
    <name type="common">Red clover</name>
    <dbReference type="NCBI Taxonomy" id="57577"/>
    <lineage>
        <taxon>Eukaryota</taxon>
        <taxon>Viridiplantae</taxon>
        <taxon>Streptophyta</taxon>
        <taxon>Embryophyta</taxon>
        <taxon>Tracheophyta</taxon>
        <taxon>Spermatophyta</taxon>
        <taxon>Magnoliopsida</taxon>
        <taxon>eudicotyledons</taxon>
        <taxon>Gunneridae</taxon>
        <taxon>Pentapetalae</taxon>
        <taxon>rosids</taxon>
        <taxon>fabids</taxon>
        <taxon>Fabales</taxon>
        <taxon>Fabaceae</taxon>
        <taxon>Papilionoideae</taxon>
        <taxon>50 kb inversion clade</taxon>
        <taxon>NPAAA clade</taxon>
        <taxon>Hologalegina</taxon>
        <taxon>IRL clade</taxon>
        <taxon>Trifolieae</taxon>
        <taxon>Trifolium</taxon>
    </lineage>
</organism>
<dbReference type="Gene3D" id="1.20.120.730">
    <property type="entry name" value="Sec23/Sec24 helical domain"/>
    <property type="match status" value="1"/>
</dbReference>
<dbReference type="Pfam" id="PF00626">
    <property type="entry name" value="Gelsolin"/>
    <property type="match status" value="1"/>
</dbReference>
<dbReference type="GO" id="GO:0006886">
    <property type="term" value="P:intracellular protein transport"/>
    <property type="evidence" value="ECO:0007669"/>
    <property type="project" value="InterPro"/>
</dbReference>
<dbReference type="STRING" id="57577.A0A2K3PI82"/>